<dbReference type="AlphaFoldDB" id="A0A0G2HEN7"/>
<accession>A0A0G2HEN7</accession>
<reference evidence="7 8" key="2">
    <citation type="submission" date="2015-05" db="EMBL/GenBank/DDBJ databases">
        <title>Distinctive expansion of gene families associated with plant cell wall degradation and secondary metabolism in the genomes of grapevine trunk pathogens.</title>
        <authorList>
            <person name="Lawrence D.P."/>
            <person name="Travadon R."/>
            <person name="Rolshausen P.E."/>
            <person name="Baumgartner K."/>
        </authorList>
    </citation>
    <scope>NUCLEOTIDE SEQUENCE [LARGE SCALE GENOMIC DNA]</scope>
    <source>
        <strain evidence="7">DS831</strain>
    </source>
</reference>
<sequence length="165" mass="18508">MILSRLVSIFLRFGQFVSAAVCLGLSAWFLHEIHDGSSGPHKRTIYVIVIACVSLVTSLIWMIPFTFTFFHYPFDLILSLAWFAAFGALVEYINSANCGGAFHWGGLYRGGWCDKWKANEAFAFIAACFWLASTLLGAWVFHKKSRPVVVDGAGPRNRFGRRSYV</sequence>
<dbReference type="InterPro" id="IPR008253">
    <property type="entry name" value="Marvel"/>
</dbReference>
<protein>
    <submittedName>
        <fullName evidence="7">Putative integral membrane protein</fullName>
    </submittedName>
</protein>
<comment type="subcellular location">
    <subcellularLocation>
        <location evidence="1">Membrane</location>
        <topology evidence="1">Multi-pass membrane protein</topology>
    </subcellularLocation>
</comment>
<keyword evidence="4 5" id="KW-0472">Membrane</keyword>
<gene>
    <name evidence="7" type="ORF">UCDDS831_g00978</name>
</gene>
<keyword evidence="3 5" id="KW-1133">Transmembrane helix</keyword>
<name>A0A0G2HEN7_9PEZI</name>
<dbReference type="Pfam" id="PF01284">
    <property type="entry name" value="MARVEL"/>
    <property type="match status" value="1"/>
</dbReference>
<dbReference type="PANTHER" id="PTHR39608:SF1">
    <property type="entry name" value="INTEGRAL MEMBRANE PROTEIN (AFU_ORTHOLOGUE AFUA_5G08640)"/>
    <property type="match status" value="1"/>
</dbReference>
<evidence type="ECO:0000256" key="2">
    <source>
        <dbReference type="ARBA" id="ARBA00022692"/>
    </source>
</evidence>
<organism evidence="7 8">
    <name type="scientific">Diplodia seriata</name>
    <dbReference type="NCBI Taxonomy" id="420778"/>
    <lineage>
        <taxon>Eukaryota</taxon>
        <taxon>Fungi</taxon>
        <taxon>Dikarya</taxon>
        <taxon>Ascomycota</taxon>
        <taxon>Pezizomycotina</taxon>
        <taxon>Dothideomycetes</taxon>
        <taxon>Dothideomycetes incertae sedis</taxon>
        <taxon>Botryosphaeriales</taxon>
        <taxon>Botryosphaeriaceae</taxon>
        <taxon>Diplodia</taxon>
    </lineage>
</organism>
<proteinExistence type="predicted"/>
<dbReference type="PANTHER" id="PTHR39608">
    <property type="entry name" value="INTEGRAL MEMBRANE PROTEIN (AFU_ORTHOLOGUE AFUA_5G08640)"/>
    <property type="match status" value="1"/>
</dbReference>
<evidence type="ECO:0000256" key="1">
    <source>
        <dbReference type="ARBA" id="ARBA00004141"/>
    </source>
</evidence>
<evidence type="ECO:0000259" key="6">
    <source>
        <dbReference type="Pfam" id="PF01284"/>
    </source>
</evidence>
<feature type="domain" description="MARVEL" evidence="6">
    <location>
        <begin position="7"/>
        <end position="136"/>
    </location>
</feature>
<feature type="transmembrane region" description="Helical" evidence="5">
    <location>
        <begin position="9"/>
        <end position="30"/>
    </location>
</feature>
<dbReference type="EMBL" id="LAQI01000029">
    <property type="protein sequence ID" value="KKY26930.1"/>
    <property type="molecule type" value="Genomic_DNA"/>
</dbReference>
<feature type="transmembrane region" description="Helical" evidence="5">
    <location>
        <begin position="74"/>
        <end position="93"/>
    </location>
</feature>
<evidence type="ECO:0000256" key="4">
    <source>
        <dbReference type="ARBA" id="ARBA00023136"/>
    </source>
</evidence>
<evidence type="ECO:0000256" key="3">
    <source>
        <dbReference type="ARBA" id="ARBA00022989"/>
    </source>
</evidence>
<evidence type="ECO:0000313" key="7">
    <source>
        <dbReference type="EMBL" id="KKY26930.1"/>
    </source>
</evidence>
<comment type="caution">
    <text evidence="7">The sequence shown here is derived from an EMBL/GenBank/DDBJ whole genome shotgun (WGS) entry which is preliminary data.</text>
</comment>
<reference evidence="7 8" key="1">
    <citation type="submission" date="2015-03" db="EMBL/GenBank/DDBJ databases">
        <authorList>
            <person name="Morales-Cruz A."/>
            <person name="Amrine K.C."/>
            <person name="Cantu D."/>
        </authorList>
    </citation>
    <scope>NUCLEOTIDE SEQUENCE [LARGE SCALE GENOMIC DNA]</scope>
    <source>
        <strain evidence="7">DS831</strain>
    </source>
</reference>
<evidence type="ECO:0000313" key="8">
    <source>
        <dbReference type="Proteomes" id="UP000034182"/>
    </source>
</evidence>
<evidence type="ECO:0000256" key="5">
    <source>
        <dbReference type="SAM" id="Phobius"/>
    </source>
</evidence>
<feature type="transmembrane region" description="Helical" evidence="5">
    <location>
        <begin position="45"/>
        <end position="67"/>
    </location>
</feature>
<feature type="transmembrane region" description="Helical" evidence="5">
    <location>
        <begin position="121"/>
        <end position="141"/>
    </location>
</feature>
<dbReference type="GO" id="GO:0016020">
    <property type="term" value="C:membrane"/>
    <property type="evidence" value="ECO:0007669"/>
    <property type="project" value="UniProtKB-SubCell"/>
</dbReference>
<keyword evidence="2 5" id="KW-0812">Transmembrane</keyword>
<dbReference type="Proteomes" id="UP000034182">
    <property type="component" value="Unassembled WGS sequence"/>
</dbReference>